<accession>A0A2N7VDV7</accession>
<gene>
    <name evidence="1" type="ORF">C0Z18_27850</name>
</gene>
<sequence length="66" mass="7364">MLSPHELATLMLVRDAPDQIGDRAELSTLLERHLIALEQSAEQVGMPRPRITENGNSILEACSRLR</sequence>
<dbReference type="OrthoDB" id="9034987at2"/>
<organism evidence="1 2">
    <name type="scientific">Trinickia dabaoshanensis</name>
    <dbReference type="NCBI Taxonomy" id="564714"/>
    <lineage>
        <taxon>Bacteria</taxon>
        <taxon>Pseudomonadati</taxon>
        <taxon>Pseudomonadota</taxon>
        <taxon>Betaproteobacteria</taxon>
        <taxon>Burkholderiales</taxon>
        <taxon>Burkholderiaceae</taxon>
        <taxon>Trinickia</taxon>
    </lineage>
</organism>
<evidence type="ECO:0008006" key="3">
    <source>
        <dbReference type="Google" id="ProtNLM"/>
    </source>
</evidence>
<comment type="caution">
    <text evidence="1">The sequence shown here is derived from an EMBL/GenBank/DDBJ whole genome shotgun (WGS) entry which is preliminary data.</text>
</comment>
<name>A0A2N7VDV7_9BURK</name>
<dbReference type="Proteomes" id="UP000235616">
    <property type="component" value="Unassembled WGS sequence"/>
</dbReference>
<evidence type="ECO:0000313" key="2">
    <source>
        <dbReference type="Proteomes" id="UP000235616"/>
    </source>
</evidence>
<keyword evidence="2" id="KW-1185">Reference proteome</keyword>
<evidence type="ECO:0000313" key="1">
    <source>
        <dbReference type="EMBL" id="PMS15325.1"/>
    </source>
</evidence>
<proteinExistence type="predicted"/>
<dbReference type="AlphaFoldDB" id="A0A2N7VDV7"/>
<protein>
    <recommendedName>
        <fullName evidence="3">Preprotein translocase subunit SecA</fullName>
    </recommendedName>
</protein>
<dbReference type="RefSeq" id="WP_102648666.1">
    <property type="nucleotide sequence ID" value="NZ_PNYA01000033.1"/>
</dbReference>
<dbReference type="EMBL" id="PNYA01000033">
    <property type="protein sequence ID" value="PMS15325.1"/>
    <property type="molecule type" value="Genomic_DNA"/>
</dbReference>
<reference evidence="1 2" key="1">
    <citation type="submission" date="2018-01" db="EMBL/GenBank/DDBJ databases">
        <title>Whole genome analyses suggest that Burkholderia sensu lato contains two further novel genera in the rhizoxinica-symbiotica group Mycetohabitans gen. nov., and Trinickia gen. nov.: implications for the evolution of diazotrophy and nodulation in the Burkholderiaceae.</title>
        <authorList>
            <person name="Estrada-de los Santos P."/>
            <person name="Palmer M."/>
            <person name="Chavez-Ramirez B."/>
            <person name="Beukes C."/>
            <person name="Steenkamp E.T."/>
            <person name="Hirsch A.M."/>
            <person name="Manyaka P."/>
            <person name="Maluk M."/>
            <person name="Lafos M."/>
            <person name="Crook M."/>
            <person name="Gross E."/>
            <person name="Simon M.F."/>
            <person name="Bueno dos Reis Junior F."/>
            <person name="Poole P.S."/>
            <person name="Venter S.N."/>
            <person name="James E.K."/>
        </authorList>
    </citation>
    <scope>NUCLEOTIDE SEQUENCE [LARGE SCALE GENOMIC DNA]</scope>
    <source>
        <strain evidence="1 2">GIMN1.004</strain>
    </source>
</reference>